<organism evidence="1 2">
    <name type="scientific">Acaryochloris thomasi RCC1774</name>
    <dbReference type="NCBI Taxonomy" id="1764569"/>
    <lineage>
        <taxon>Bacteria</taxon>
        <taxon>Bacillati</taxon>
        <taxon>Cyanobacteriota</taxon>
        <taxon>Cyanophyceae</taxon>
        <taxon>Acaryochloridales</taxon>
        <taxon>Acaryochloridaceae</taxon>
        <taxon>Acaryochloris</taxon>
        <taxon>Acaryochloris thomasi</taxon>
    </lineage>
</organism>
<dbReference type="EMBL" id="PQWO01000033">
    <property type="protein sequence ID" value="PZD70574.1"/>
    <property type="molecule type" value="Genomic_DNA"/>
</dbReference>
<dbReference type="AlphaFoldDB" id="A0A2W1JJY8"/>
<evidence type="ECO:0008006" key="3">
    <source>
        <dbReference type="Google" id="ProtNLM"/>
    </source>
</evidence>
<dbReference type="RefSeq" id="WP_146242441.1">
    <property type="nucleotide sequence ID" value="NZ_CAWNWM010000033.1"/>
</dbReference>
<dbReference type="InterPro" id="IPR027417">
    <property type="entry name" value="P-loop_NTPase"/>
</dbReference>
<protein>
    <recommendedName>
        <fullName evidence="3">TraD/TraG TraM recognition site domain-containing protein</fullName>
    </recommendedName>
</protein>
<comment type="caution">
    <text evidence="1">The sequence shown here is derived from an EMBL/GenBank/DDBJ whole genome shotgun (WGS) entry which is preliminary data.</text>
</comment>
<evidence type="ECO:0000313" key="1">
    <source>
        <dbReference type="EMBL" id="PZD70574.1"/>
    </source>
</evidence>
<sequence length="935" mass="105509">MKETKKRRKLAGLKGRVLGAEDSLNVAEIVDYRMGDHEFGAYQLHKRDNVKNTDTYQLVFGFEVSGIHSFASPESLEKDINDLCDGLKAAPQGESLTLRLTTESNCDRRRNQLKKLIAAASSPELQYLLQAELNRLQQISDKGVRQPKTLRAYCTYSPFQVAAQQDWYSKLSVQLMGIWDKCTDQVQLKAQQAFEELYADGYANGFMDWLIYFEKQLELAVTPLSADDLWEDLWSRFNQSEAPALPQRIIFTPEGIEEKYHSQQHFTGHLFKEGVPDFDRRWIRNKGQFTGVLVFQEKPYGWATARQQLRYLWDAMTADDWHDAEVITELRPANQKRALQGATELAKGANREVNNADGKNKVNRVADKSKDAAIGATDALLDGEAAYYVSTVFLVHRKTPRQLDMACDKLSKMFRAPAEVEREEQVAWRLWLDALPVVMRTMLAQVPTDRRSMYFSSEVPGLAPLLRTRTPAYSGYEFIAECGTPIYVDLYKQHQHMGFFATQRGGKSVTIGGILTHGLAHGIPTVILDYPKGNGSSTYKYYAAFMPEVEYFDIGEESNNIFECPDWRFLPREKQKQRFSSFRDFLEGALLLLINSGSQDKNLTMNLRTIFGMALNEFFSDPGIQARYQKALDGGFGSADWGEMPTLRDFKAFCSKARLPEIKGNTEDVDKALGLINQRLEYWLNSSVGKAISQPSSFRTDAKMIVFALRNLGTEEDAAVLALSAYAAALRRSLEHDKSIFFIDESPILFKFEAIARLIATLTANGGKSGIRVLLSAQDVDSIGESPVGSQILQNLTIVMIGFIKASAVNSFVKYLGYPEALIRGNTKFKLNANDLYSRWLIVDDTAKTKVRHYDTPERLALLANNPDEERKRDEVFAAVPDKYQALELFTGLLVESIKTGQKFYEDEAEAKPEALPQVEERPLLLAGNFTDDAA</sequence>
<reference evidence="1 2" key="1">
    <citation type="journal article" date="2018" name="Sci. Rep.">
        <title>A novel species of the marine cyanobacterium Acaryochloris with a unique pigment content and lifestyle.</title>
        <authorList>
            <person name="Partensky F."/>
            <person name="Six C."/>
            <person name="Ratin M."/>
            <person name="Garczarek L."/>
            <person name="Vaulot D."/>
            <person name="Probert I."/>
            <person name="Calteau A."/>
            <person name="Gourvil P."/>
            <person name="Marie D."/>
            <person name="Grebert T."/>
            <person name="Bouchier C."/>
            <person name="Le Panse S."/>
            <person name="Gachenot M."/>
            <person name="Rodriguez F."/>
            <person name="Garrido J.L."/>
        </authorList>
    </citation>
    <scope>NUCLEOTIDE SEQUENCE [LARGE SCALE GENOMIC DNA]</scope>
    <source>
        <strain evidence="1 2">RCC1774</strain>
    </source>
</reference>
<dbReference type="Proteomes" id="UP000248857">
    <property type="component" value="Unassembled WGS sequence"/>
</dbReference>
<keyword evidence="2" id="KW-1185">Reference proteome</keyword>
<accession>A0A2W1JJY8</accession>
<evidence type="ECO:0000313" key="2">
    <source>
        <dbReference type="Proteomes" id="UP000248857"/>
    </source>
</evidence>
<gene>
    <name evidence="1" type="ORF">C1752_10581</name>
</gene>
<dbReference type="Gene3D" id="3.40.50.300">
    <property type="entry name" value="P-loop containing nucleotide triphosphate hydrolases"/>
    <property type="match status" value="1"/>
</dbReference>
<dbReference type="OrthoDB" id="494122at2"/>
<dbReference type="SUPFAM" id="SSF52540">
    <property type="entry name" value="P-loop containing nucleoside triphosphate hydrolases"/>
    <property type="match status" value="1"/>
</dbReference>
<proteinExistence type="predicted"/>
<name>A0A2W1JJY8_9CYAN</name>
<dbReference type="Gene3D" id="1.10.8.730">
    <property type="match status" value="1"/>
</dbReference>